<dbReference type="InterPro" id="IPR053924">
    <property type="entry name" value="RecX_HTH_2nd"/>
</dbReference>
<dbReference type="Pfam" id="PF02631">
    <property type="entry name" value="RecX_HTH2"/>
    <property type="match status" value="1"/>
</dbReference>
<evidence type="ECO:0000313" key="6">
    <source>
        <dbReference type="EMBL" id="GGB44737.1"/>
    </source>
</evidence>
<evidence type="ECO:0000256" key="2">
    <source>
        <dbReference type="ARBA" id="ARBA00009695"/>
    </source>
</evidence>
<sequence length="190" mass="21262">METRIRQKLLNAGFHYLNRYGSSVENLRSVLWRKARRWARQGKLPDQGPAHDPADERPDGAVAARLREDVDAVVTRCIELGLVDDEKYAQSKAFGLRQRGGSARRIRAALANKGVDPDLAETVIADTPDTETDAARTFARRRRLGPWRPDAQRAEKRDRDVAALCRAGFQVSLAISVIDSRTGDEIEDGR</sequence>
<feature type="domain" description="RecX second three-helical" evidence="5">
    <location>
        <begin position="84"/>
        <end position="123"/>
    </location>
</feature>
<evidence type="ECO:0000256" key="4">
    <source>
        <dbReference type="ARBA" id="ARBA00022490"/>
    </source>
</evidence>
<organism evidence="6 7">
    <name type="scientific">Roseibium aquae</name>
    <dbReference type="NCBI Taxonomy" id="1323746"/>
    <lineage>
        <taxon>Bacteria</taxon>
        <taxon>Pseudomonadati</taxon>
        <taxon>Pseudomonadota</taxon>
        <taxon>Alphaproteobacteria</taxon>
        <taxon>Hyphomicrobiales</taxon>
        <taxon>Stappiaceae</taxon>
        <taxon>Roseibium</taxon>
    </lineage>
</organism>
<comment type="subcellular location">
    <subcellularLocation>
        <location evidence="1">Cytoplasm</location>
    </subcellularLocation>
</comment>
<comment type="similarity">
    <text evidence="2">Belongs to the RecX family.</text>
</comment>
<dbReference type="InterPro" id="IPR036388">
    <property type="entry name" value="WH-like_DNA-bd_sf"/>
</dbReference>
<evidence type="ECO:0000259" key="5">
    <source>
        <dbReference type="Pfam" id="PF02631"/>
    </source>
</evidence>
<gene>
    <name evidence="6" type="ORF">GCM10011316_15950</name>
</gene>
<dbReference type="EMBL" id="BMFA01000004">
    <property type="protein sequence ID" value="GGB44737.1"/>
    <property type="molecule type" value="Genomic_DNA"/>
</dbReference>
<reference evidence="6" key="2">
    <citation type="submission" date="2020-09" db="EMBL/GenBank/DDBJ databases">
        <authorList>
            <person name="Sun Q."/>
            <person name="Zhou Y."/>
        </authorList>
    </citation>
    <scope>NUCLEOTIDE SEQUENCE</scope>
    <source>
        <strain evidence="6">CGMCC 1.12426</strain>
    </source>
</reference>
<dbReference type="OrthoDB" id="5507982at2"/>
<protein>
    <recommendedName>
        <fullName evidence="3">Regulatory protein RecX</fullName>
    </recommendedName>
</protein>
<proteinExistence type="inferred from homology"/>
<dbReference type="GO" id="GO:0005737">
    <property type="term" value="C:cytoplasm"/>
    <property type="evidence" value="ECO:0007669"/>
    <property type="project" value="UniProtKB-SubCell"/>
</dbReference>
<evidence type="ECO:0000313" key="7">
    <source>
        <dbReference type="Proteomes" id="UP000605148"/>
    </source>
</evidence>
<keyword evidence="4" id="KW-0963">Cytoplasm</keyword>
<dbReference type="Proteomes" id="UP000605148">
    <property type="component" value="Unassembled WGS sequence"/>
</dbReference>
<dbReference type="AlphaFoldDB" id="A0A916WZ89"/>
<accession>A0A916WZ89</accession>
<dbReference type="Gene3D" id="1.10.10.10">
    <property type="entry name" value="Winged helix-like DNA-binding domain superfamily/Winged helix DNA-binding domain"/>
    <property type="match status" value="1"/>
</dbReference>
<keyword evidence="7" id="KW-1185">Reference proteome</keyword>
<comment type="caution">
    <text evidence="6">The sequence shown here is derived from an EMBL/GenBank/DDBJ whole genome shotgun (WGS) entry which is preliminary data.</text>
</comment>
<evidence type="ECO:0000256" key="1">
    <source>
        <dbReference type="ARBA" id="ARBA00004496"/>
    </source>
</evidence>
<evidence type="ECO:0000256" key="3">
    <source>
        <dbReference type="ARBA" id="ARBA00018111"/>
    </source>
</evidence>
<reference evidence="6" key="1">
    <citation type="journal article" date="2014" name="Int. J. Syst. Evol. Microbiol.">
        <title>Complete genome sequence of Corynebacterium casei LMG S-19264T (=DSM 44701T), isolated from a smear-ripened cheese.</title>
        <authorList>
            <consortium name="US DOE Joint Genome Institute (JGI-PGF)"/>
            <person name="Walter F."/>
            <person name="Albersmeier A."/>
            <person name="Kalinowski J."/>
            <person name="Ruckert C."/>
        </authorList>
    </citation>
    <scope>NUCLEOTIDE SEQUENCE</scope>
    <source>
        <strain evidence="6">CGMCC 1.12426</strain>
    </source>
</reference>
<dbReference type="RefSeq" id="WP_150495681.1">
    <property type="nucleotide sequence ID" value="NZ_BMFA01000004.1"/>
</dbReference>
<name>A0A916WZ89_9HYPH</name>